<sequence>MLEVDMVIWTTSPKVLGDALDLCIIERSYGSDRDHPIILLQGRQQLPDALCEGVDVKLEVLVVDVDTVEVIVSDDGGE</sequence>
<organism evidence="1 2">
    <name type="scientific">Musa acuminata subsp. malaccensis</name>
    <name type="common">Wild banana</name>
    <name type="synonym">Musa malaccensis</name>
    <dbReference type="NCBI Taxonomy" id="214687"/>
    <lineage>
        <taxon>Eukaryota</taxon>
        <taxon>Viridiplantae</taxon>
        <taxon>Streptophyta</taxon>
        <taxon>Embryophyta</taxon>
        <taxon>Tracheophyta</taxon>
        <taxon>Spermatophyta</taxon>
        <taxon>Magnoliopsida</taxon>
        <taxon>Liliopsida</taxon>
        <taxon>Zingiberales</taxon>
        <taxon>Musaceae</taxon>
        <taxon>Musa</taxon>
    </lineage>
</organism>
<evidence type="ECO:0000313" key="1">
    <source>
        <dbReference type="EnsemblPlants" id="Ma08_p04340.1"/>
    </source>
</evidence>
<dbReference type="EnsemblPlants" id="Ma08_t04340.1">
    <property type="protein sequence ID" value="Ma08_p04340.1"/>
    <property type="gene ID" value="Ma08_g04340"/>
</dbReference>
<proteinExistence type="predicted"/>
<name>A0A804K2S5_MUSAM</name>
<dbReference type="AlphaFoldDB" id="A0A804K2S5"/>
<keyword evidence="2" id="KW-1185">Reference proteome</keyword>
<dbReference type="Proteomes" id="UP000012960">
    <property type="component" value="Unplaced"/>
</dbReference>
<dbReference type="Gramene" id="Ma08_t04340.1">
    <property type="protein sequence ID" value="Ma08_p04340.1"/>
    <property type="gene ID" value="Ma08_g04340"/>
</dbReference>
<accession>A0A804K2S5</accession>
<dbReference type="InParanoid" id="A0A804K2S5"/>
<reference evidence="1" key="1">
    <citation type="submission" date="2021-05" db="UniProtKB">
        <authorList>
            <consortium name="EnsemblPlants"/>
        </authorList>
    </citation>
    <scope>IDENTIFICATION</scope>
    <source>
        <strain evidence="1">subsp. malaccensis</strain>
    </source>
</reference>
<evidence type="ECO:0000313" key="2">
    <source>
        <dbReference type="Proteomes" id="UP000012960"/>
    </source>
</evidence>
<protein>
    <submittedName>
        <fullName evidence="1">Uncharacterized protein</fullName>
    </submittedName>
</protein>